<keyword evidence="1" id="KW-1133">Transmembrane helix</keyword>
<reference evidence="2 3" key="1">
    <citation type="submission" date="2020-08" db="EMBL/GenBank/DDBJ databases">
        <title>Genomic Encyclopedia of Type Strains, Phase IV (KMG-IV): sequencing the most valuable type-strain genomes for metagenomic binning, comparative biology and taxonomic classification.</title>
        <authorList>
            <person name="Goeker M."/>
        </authorList>
    </citation>
    <scope>NUCLEOTIDE SEQUENCE [LARGE SCALE GENOMIC DNA]</scope>
    <source>
        <strain evidence="2 3">DSM 19163</strain>
    </source>
</reference>
<evidence type="ECO:0000313" key="3">
    <source>
        <dbReference type="Proteomes" id="UP000579136"/>
    </source>
</evidence>
<protein>
    <submittedName>
        <fullName evidence="2">Preprotein translocase subunit SecG</fullName>
    </submittedName>
</protein>
<dbReference type="AlphaFoldDB" id="A0A9Q2HFY6"/>
<evidence type="ECO:0000313" key="2">
    <source>
        <dbReference type="EMBL" id="MBB5176022.1"/>
    </source>
</evidence>
<proteinExistence type="predicted"/>
<comment type="caution">
    <text evidence="2">The sequence shown here is derived from an EMBL/GenBank/DDBJ whole genome shotgun (WGS) entry which is preliminary data.</text>
</comment>
<dbReference type="RefSeq" id="WP_183673852.1">
    <property type="nucleotide sequence ID" value="NZ_CBCRYX010000007.1"/>
</dbReference>
<feature type="transmembrane region" description="Helical" evidence="1">
    <location>
        <begin position="35"/>
        <end position="58"/>
    </location>
</feature>
<sequence>MMKTWQVFVYAFIGALFTGGTIFSVTGAITQENPLSYVLIFGLLIVLFIIFTLLLLSYRKHRPSVEEMKDDRE</sequence>
<keyword evidence="1" id="KW-0472">Membrane</keyword>
<keyword evidence="1" id="KW-0812">Transmembrane</keyword>
<evidence type="ECO:0000256" key="1">
    <source>
        <dbReference type="SAM" id="Phobius"/>
    </source>
</evidence>
<dbReference type="EMBL" id="JACHHF010000004">
    <property type="protein sequence ID" value="MBB5176022.1"/>
    <property type="molecule type" value="Genomic_DNA"/>
</dbReference>
<keyword evidence="3" id="KW-1185">Reference proteome</keyword>
<feature type="transmembrane region" description="Helical" evidence="1">
    <location>
        <begin position="7"/>
        <end position="29"/>
    </location>
</feature>
<name>A0A9Q2HFY6_9STAP</name>
<gene>
    <name evidence="2" type="ORF">HNQ45_000906</name>
</gene>
<accession>A0A9Q2HFY6</accession>
<dbReference type="Proteomes" id="UP000579136">
    <property type="component" value="Unassembled WGS sequence"/>
</dbReference>
<organism evidence="2 3">
    <name type="scientific">Nosocomiicoccus ampullae</name>
    <dbReference type="NCBI Taxonomy" id="489910"/>
    <lineage>
        <taxon>Bacteria</taxon>
        <taxon>Bacillati</taxon>
        <taxon>Bacillota</taxon>
        <taxon>Bacilli</taxon>
        <taxon>Bacillales</taxon>
        <taxon>Staphylococcaceae</taxon>
        <taxon>Nosocomiicoccus</taxon>
    </lineage>
</organism>